<keyword evidence="1" id="KW-0732">Signal</keyword>
<accession>W9UWH2</accession>
<protein>
    <submittedName>
        <fullName evidence="2">Uncharacterized protein</fullName>
    </submittedName>
</protein>
<evidence type="ECO:0000313" key="3">
    <source>
        <dbReference type="Proteomes" id="UP000019464"/>
    </source>
</evidence>
<dbReference type="EMBL" id="AONB01000006">
    <property type="protein sequence ID" value="EXJ11404.1"/>
    <property type="molecule type" value="Genomic_DNA"/>
</dbReference>
<comment type="caution">
    <text evidence="2">The sequence shown here is derived from an EMBL/GenBank/DDBJ whole genome shotgun (WGS) entry which is preliminary data.</text>
</comment>
<feature type="signal peptide" evidence="1">
    <location>
        <begin position="1"/>
        <end position="22"/>
    </location>
</feature>
<gene>
    <name evidence="2" type="ORF">D791_01536</name>
</gene>
<evidence type="ECO:0000313" key="2">
    <source>
        <dbReference type="EMBL" id="EXJ11404.1"/>
    </source>
</evidence>
<feature type="chain" id="PRO_5004930029" evidence="1">
    <location>
        <begin position="23"/>
        <end position="132"/>
    </location>
</feature>
<sequence>MKKKRLLTIVLMAFLSATAVNADSFFDKPLPICSNIQSYLAYEISLAVKSRCDNVGVSMTIKDLHQTFNSMLTSDDVSPEECNQGCLLLGATKGMSMSDCVKNVHVAPFVQGMMDSGVYSQDNCNHMRSRLN</sequence>
<dbReference type="Proteomes" id="UP000019464">
    <property type="component" value="Unassembled WGS sequence"/>
</dbReference>
<reference evidence="2 3" key="2">
    <citation type="journal article" date="2015" name="Syst. Appl. Microbiol.">
        <title>Nitrincola nitratireducens sp. nov. isolated from a haloalkaline crater lake.</title>
        <authorList>
            <person name="Singh A."/>
            <person name="Vaidya B."/>
            <person name="Tanuku N.R."/>
            <person name="Pinnaka A.K."/>
        </authorList>
    </citation>
    <scope>NUCLEOTIDE SEQUENCE [LARGE SCALE GENOMIC DNA]</scope>
    <source>
        <strain evidence="2 3">AK23</strain>
    </source>
</reference>
<reference evidence="3" key="1">
    <citation type="submission" date="2012-11" db="EMBL/GenBank/DDBJ databases">
        <authorList>
            <person name="Singh A."/>
            <person name="Pinnaka A.K."/>
            <person name="Vaidya B."/>
        </authorList>
    </citation>
    <scope>NUCLEOTIDE SEQUENCE [LARGE SCALE GENOMIC DNA]</scope>
    <source>
        <strain evidence="3">AK23</strain>
    </source>
</reference>
<organism evidence="2 3">
    <name type="scientific">Nitrincola nitratireducens</name>
    <dbReference type="NCBI Taxonomy" id="1229521"/>
    <lineage>
        <taxon>Bacteria</taxon>
        <taxon>Pseudomonadati</taxon>
        <taxon>Pseudomonadota</taxon>
        <taxon>Gammaproteobacteria</taxon>
        <taxon>Oceanospirillales</taxon>
        <taxon>Oceanospirillaceae</taxon>
        <taxon>Nitrincola</taxon>
    </lineage>
</organism>
<name>W9UWH2_9GAMM</name>
<proteinExistence type="predicted"/>
<dbReference type="AlphaFoldDB" id="W9UWH2"/>
<keyword evidence="3" id="KW-1185">Reference proteome</keyword>
<evidence type="ECO:0000256" key="1">
    <source>
        <dbReference type="SAM" id="SignalP"/>
    </source>
</evidence>